<sequence>MNNLFKDIPTDLSKEVIQVLAETPQTRIERIVSFGQKSSENFWYDQDENEWVVVIKGRAQIDFVDGRKCILGQGDFLNLKTSVDCVLKHRKMADSKA</sequence>
<evidence type="ECO:0000313" key="2">
    <source>
        <dbReference type="Proteomes" id="UP000273022"/>
    </source>
</evidence>
<accession>A0A3A6TAF7</accession>
<organism evidence="1 2">
    <name type="scientific">Parashewanella spongiae</name>
    <dbReference type="NCBI Taxonomy" id="342950"/>
    <lineage>
        <taxon>Bacteria</taxon>
        <taxon>Pseudomonadati</taxon>
        <taxon>Pseudomonadota</taxon>
        <taxon>Gammaproteobacteria</taxon>
        <taxon>Alteromonadales</taxon>
        <taxon>Shewanellaceae</taxon>
        <taxon>Parashewanella</taxon>
    </lineage>
</organism>
<dbReference type="Gene3D" id="2.60.120.10">
    <property type="entry name" value="Jelly Rolls"/>
    <property type="match status" value="1"/>
</dbReference>
<dbReference type="InterPro" id="IPR011051">
    <property type="entry name" value="RmlC_Cupin_sf"/>
</dbReference>
<evidence type="ECO:0008006" key="3">
    <source>
        <dbReference type="Google" id="ProtNLM"/>
    </source>
</evidence>
<dbReference type="EMBL" id="QYYH01000080">
    <property type="protein sequence ID" value="RJY11829.1"/>
    <property type="molecule type" value="Genomic_DNA"/>
</dbReference>
<protein>
    <recommendedName>
        <fullName evidence="3">Cupin</fullName>
    </recommendedName>
</protein>
<evidence type="ECO:0000313" key="1">
    <source>
        <dbReference type="EMBL" id="RJY11829.1"/>
    </source>
</evidence>
<comment type="caution">
    <text evidence="1">The sequence shown here is derived from an EMBL/GenBank/DDBJ whole genome shotgun (WGS) entry which is preliminary data.</text>
</comment>
<keyword evidence="2" id="KW-1185">Reference proteome</keyword>
<dbReference type="AlphaFoldDB" id="A0A3A6TAF7"/>
<dbReference type="Proteomes" id="UP000273022">
    <property type="component" value="Unassembled WGS sequence"/>
</dbReference>
<dbReference type="OrthoDB" id="9798585at2"/>
<reference evidence="1 2" key="1">
    <citation type="submission" date="2018-09" db="EMBL/GenBank/DDBJ databases">
        <title>Phylogeny of the Shewanellaceae, and recommendation for two new genera, Pseudoshewanella and Parashewanella.</title>
        <authorList>
            <person name="Wang G."/>
        </authorList>
    </citation>
    <scope>NUCLEOTIDE SEQUENCE [LARGE SCALE GENOMIC DNA]</scope>
    <source>
        <strain evidence="1 2">KCTC 22492</strain>
    </source>
</reference>
<dbReference type="CDD" id="cd06981">
    <property type="entry name" value="cupin_reut_a1446"/>
    <property type="match status" value="1"/>
</dbReference>
<dbReference type="RefSeq" id="WP_121854044.1">
    <property type="nucleotide sequence ID" value="NZ_CP037952.1"/>
</dbReference>
<dbReference type="InterPro" id="IPR014710">
    <property type="entry name" value="RmlC-like_jellyroll"/>
</dbReference>
<name>A0A3A6TAF7_9GAMM</name>
<dbReference type="SUPFAM" id="SSF51182">
    <property type="entry name" value="RmlC-like cupins"/>
    <property type="match status" value="1"/>
</dbReference>
<gene>
    <name evidence="1" type="ORF">D5R81_12870</name>
</gene>
<proteinExistence type="predicted"/>